<evidence type="ECO:0000256" key="11">
    <source>
        <dbReference type="SAM" id="MobiDB-lite"/>
    </source>
</evidence>
<feature type="compositionally biased region" description="Low complexity" evidence="11">
    <location>
        <begin position="56"/>
        <end position="65"/>
    </location>
</feature>
<protein>
    <submittedName>
        <fullName evidence="12">DOR domain containing protein</fullName>
    </submittedName>
</protein>
<gene>
    <name evidence="12" type="ORF">BDFB_003192</name>
</gene>
<evidence type="ECO:0000256" key="6">
    <source>
        <dbReference type="ARBA" id="ARBA00023159"/>
    </source>
</evidence>
<reference evidence="12 13" key="1">
    <citation type="submission" date="2017-03" db="EMBL/GenBank/DDBJ databases">
        <title>Genome of the blue death feigning beetle - Asbolus verrucosus.</title>
        <authorList>
            <person name="Rider S.D."/>
        </authorList>
    </citation>
    <scope>NUCLEOTIDE SEQUENCE [LARGE SCALE GENOMIC DNA]</scope>
    <source>
        <strain evidence="12">Butters</strain>
        <tissue evidence="12">Head and leg muscle</tissue>
    </source>
</reference>
<feature type="region of interest" description="Disordered" evidence="11">
    <location>
        <begin position="158"/>
        <end position="219"/>
    </location>
</feature>
<keyword evidence="5" id="KW-0805">Transcription regulation</keyword>
<evidence type="ECO:0000256" key="5">
    <source>
        <dbReference type="ARBA" id="ARBA00023015"/>
    </source>
</evidence>
<keyword evidence="9" id="KW-0968">Cytoplasmic vesicle</keyword>
<keyword evidence="3" id="KW-0963">Cytoplasm</keyword>
<evidence type="ECO:0000313" key="13">
    <source>
        <dbReference type="Proteomes" id="UP000292052"/>
    </source>
</evidence>
<keyword evidence="4" id="KW-0072">Autophagy</keyword>
<feature type="compositionally biased region" description="Polar residues" evidence="11">
    <location>
        <begin position="201"/>
        <end position="213"/>
    </location>
</feature>
<keyword evidence="7" id="KW-0804">Transcription</keyword>
<dbReference type="OrthoDB" id="10041339at2759"/>
<dbReference type="GO" id="GO:0016604">
    <property type="term" value="C:nuclear body"/>
    <property type="evidence" value="ECO:0007669"/>
    <property type="project" value="UniProtKB-SubCell"/>
</dbReference>
<feature type="region of interest" description="Disordered" evidence="11">
    <location>
        <begin position="20"/>
        <end position="66"/>
    </location>
</feature>
<evidence type="ECO:0000256" key="10">
    <source>
        <dbReference type="ARBA" id="ARBA00034306"/>
    </source>
</evidence>
<dbReference type="GO" id="GO:0005776">
    <property type="term" value="C:autophagosome"/>
    <property type="evidence" value="ECO:0007669"/>
    <property type="project" value="UniProtKB-SubCell"/>
</dbReference>
<dbReference type="GO" id="GO:0005829">
    <property type="term" value="C:cytosol"/>
    <property type="evidence" value="ECO:0007669"/>
    <property type="project" value="UniProtKB-SubCell"/>
</dbReference>
<name>A0A482W648_ASBVE</name>
<dbReference type="GO" id="GO:0045893">
    <property type="term" value="P:positive regulation of DNA-templated transcription"/>
    <property type="evidence" value="ECO:0007669"/>
    <property type="project" value="TreeGrafter"/>
</dbReference>
<dbReference type="GO" id="GO:0031410">
    <property type="term" value="C:cytoplasmic vesicle"/>
    <property type="evidence" value="ECO:0007669"/>
    <property type="project" value="UniProtKB-KW"/>
</dbReference>
<dbReference type="EMBL" id="QDEB01024732">
    <property type="protein sequence ID" value="RZC40601.1"/>
    <property type="molecule type" value="Genomic_DNA"/>
</dbReference>
<organism evidence="12 13">
    <name type="scientific">Asbolus verrucosus</name>
    <name type="common">Desert ironclad beetle</name>
    <dbReference type="NCBI Taxonomy" id="1661398"/>
    <lineage>
        <taxon>Eukaryota</taxon>
        <taxon>Metazoa</taxon>
        <taxon>Ecdysozoa</taxon>
        <taxon>Arthropoda</taxon>
        <taxon>Hexapoda</taxon>
        <taxon>Insecta</taxon>
        <taxon>Pterygota</taxon>
        <taxon>Neoptera</taxon>
        <taxon>Endopterygota</taxon>
        <taxon>Coleoptera</taxon>
        <taxon>Polyphaga</taxon>
        <taxon>Cucujiformia</taxon>
        <taxon>Tenebrionidae</taxon>
        <taxon>Pimeliinae</taxon>
        <taxon>Asbolus</taxon>
    </lineage>
</organism>
<dbReference type="GO" id="GO:0000045">
    <property type="term" value="P:autophagosome assembly"/>
    <property type="evidence" value="ECO:0007669"/>
    <property type="project" value="TreeGrafter"/>
</dbReference>
<comment type="subcellular location">
    <subcellularLocation>
        <location evidence="2">Cytoplasm</location>
        <location evidence="2">Cytosol</location>
    </subcellularLocation>
    <subcellularLocation>
        <location evidence="1">Cytoplasmic vesicle</location>
        <location evidence="1">Autophagosome</location>
    </subcellularLocation>
    <subcellularLocation>
        <location evidence="10">Nucleus</location>
        <location evidence="10">Nuclear body</location>
    </subcellularLocation>
</comment>
<dbReference type="STRING" id="1661398.A0A482W648"/>
<evidence type="ECO:0000313" key="12">
    <source>
        <dbReference type="EMBL" id="RZC40601.1"/>
    </source>
</evidence>
<evidence type="ECO:0000256" key="7">
    <source>
        <dbReference type="ARBA" id="ARBA00023163"/>
    </source>
</evidence>
<comment type="caution">
    <text evidence="12">The sequence shown here is derived from an EMBL/GenBank/DDBJ whole genome shotgun (WGS) entry which is preliminary data.</text>
</comment>
<accession>A0A482W648</accession>
<feature type="compositionally biased region" description="Acidic residues" evidence="11">
    <location>
        <begin position="167"/>
        <end position="184"/>
    </location>
</feature>
<proteinExistence type="predicted"/>
<feature type="compositionally biased region" description="Basic and acidic residues" evidence="11">
    <location>
        <begin position="46"/>
        <end position="55"/>
    </location>
</feature>
<sequence>MFHQLSKYVLEQWWSTELPQRTSSAAAEGVETSRLTSAETEDDWVLVDRRDDSEGNSKSSSMESINIDDDDDVLVVEESPDRVVVVNRTNHPVPALLNRTNSTSSLPRASTMEESWFLTPPPCFISTGPVHMETSPLENLLIEHPSMSVYTHHGRRHNFLARSPTPDPEDHDEVAEEEGDDDDGGVVLVHREPRINRVHVLQQQERQGLNGRQAQKVGE</sequence>
<evidence type="ECO:0000256" key="4">
    <source>
        <dbReference type="ARBA" id="ARBA00023006"/>
    </source>
</evidence>
<keyword evidence="8" id="KW-0539">Nucleus</keyword>
<evidence type="ECO:0000256" key="9">
    <source>
        <dbReference type="ARBA" id="ARBA00023329"/>
    </source>
</evidence>
<dbReference type="PANTHER" id="PTHR31671">
    <property type="entry name" value="DIABETES AND OBESITY REGULATED, ISOFORM G"/>
    <property type="match status" value="1"/>
</dbReference>
<dbReference type="Pfam" id="PF14839">
    <property type="entry name" value="DOR"/>
    <property type="match status" value="1"/>
</dbReference>
<evidence type="ECO:0000256" key="1">
    <source>
        <dbReference type="ARBA" id="ARBA00004419"/>
    </source>
</evidence>
<keyword evidence="6" id="KW-0010">Activator</keyword>
<evidence type="ECO:0000256" key="3">
    <source>
        <dbReference type="ARBA" id="ARBA00022490"/>
    </source>
</evidence>
<dbReference type="AlphaFoldDB" id="A0A482W648"/>
<dbReference type="PANTHER" id="PTHR31671:SF3">
    <property type="entry name" value="DIABETES AND OBESITY REGULATED, ISOFORM G"/>
    <property type="match status" value="1"/>
</dbReference>
<evidence type="ECO:0000256" key="8">
    <source>
        <dbReference type="ARBA" id="ARBA00023242"/>
    </source>
</evidence>
<dbReference type="Proteomes" id="UP000292052">
    <property type="component" value="Unassembled WGS sequence"/>
</dbReference>
<dbReference type="InterPro" id="IPR029431">
    <property type="entry name" value="TP53INP"/>
</dbReference>
<keyword evidence="13" id="KW-1185">Reference proteome</keyword>
<evidence type="ECO:0000256" key="2">
    <source>
        <dbReference type="ARBA" id="ARBA00004514"/>
    </source>
</evidence>